<keyword evidence="4" id="KW-1185">Reference proteome</keyword>
<dbReference type="SUPFAM" id="SSF49493">
    <property type="entry name" value="HSP40/DnaJ peptide-binding domain"/>
    <property type="match status" value="2"/>
</dbReference>
<dbReference type="Proteomes" id="UP000319897">
    <property type="component" value="Unassembled WGS sequence"/>
</dbReference>
<sequence>MADLYSELGVPRTADAAAIKRAYRKLAKELHPDKNKDNPKAADRFKTVTAAYDILSDAEKKGKYDRGEIDEQGNPKFAGFGGAGAGGGYRPGPRPGAGGRSAPDFDFDLGGDPSDLFSELFGRASGGRGGFSGGGFRSAPQKGADLNYRLAVPFIDAALARTVRLALRNGKTIELAIPKGVEDGQQLRLNGQGEQGPAGPGDAIVTLAIQPDPRFTRDGFDLRAETPVPLETAVLGGKARVATPEGEVMATIAPATSSGKQLRLKGKGFTRKDGSRGDLIARVLVEVPDDPELADFLKARAQTA</sequence>
<dbReference type="Pfam" id="PF01556">
    <property type="entry name" value="DnaJ_C"/>
    <property type="match status" value="1"/>
</dbReference>
<dbReference type="GO" id="GO:0005737">
    <property type="term" value="C:cytoplasm"/>
    <property type="evidence" value="ECO:0007669"/>
    <property type="project" value="TreeGrafter"/>
</dbReference>
<feature type="region of interest" description="Disordered" evidence="1">
    <location>
        <begin position="63"/>
        <end position="104"/>
    </location>
</feature>
<dbReference type="Pfam" id="PF00226">
    <property type="entry name" value="DnaJ"/>
    <property type="match status" value="1"/>
</dbReference>
<dbReference type="InterPro" id="IPR018253">
    <property type="entry name" value="DnaJ_domain_CS"/>
</dbReference>
<dbReference type="AlphaFoldDB" id="A0A501XHI6"/>
<accession>A0A501XHI6</accession>
<dbReference type="OrthoDB" id="9779889at2"/>
<dbReference type="GO" id="GO:0042026">
    <property type="term" value="P:protein refolding"/>
    <property type="evidence" value="ECO:0007669"/>
    <property type="project" value="TreeGrafter"/>
</dbReference>
<dbReference type="InterPro" id="IPR002939">
    <property type="entry name" value="DnaJ_C"/>
</dbReference>
<dbReference type="Gene3D" id="1.10.287.110">
    <property type="entry name" value="DnaJ domain"/>
    <property type="match status" value="1"/>
</dbReference>
<protein>
    <submittedName>
        <fullName evidence="3">J domain-containing protein</fullName>
    </submittedName>
</protein>
<organism evidence="3 4">
    <name type="scientific">Sandaracinobacter neustonicus</name>
    <dbReference type="NCBI Taxonomy" id="1715348"/>
    <lineage>
        <taxon>Bacteria</taxon>
        <taxon>Pseudomonadati</taxon>
        <taxon>Pseudomonadota</taxon>
        <taxon>Alphaproteobacteria</taxon>
        <taxon>Sphingomonadales</taxon>
        <taxon>Sphingosinicellaceae</taxon>
        <taxon>Sandaracinobacter</taxon>
    </lineage>
</organism>
<dbReference type="PROSITE" id="PS50076">
    <property type="entry name" value="DNAJ_2"/>
    <property type="match status" value="1"/>
</dbReference>
<dbReference type="InterPro" id="IPR036869">
    <property type="entry name" value="J_dom_sf"/>
</dbReference>
<dbReference type="PANTHER" id="PTHR43096:SF10">
    <property type="entry name" value="CHAPERONE PROTEIN DNAJ A6, CHLOROPLASTIC"/>
    <property type="match status" value="1"/>
</dbReference>
<dbReference type="PROSITE" id="PS00636">
    <property type="entry name" value="DNAJ_1"/>
    <property type="match status" value="1"/>
</dbReference>
<dbReference type="SUPFAM" id="SSF46565">
    <property type="entry name" value="Chaperone J-domain"/>
    <property type="match status" value="1"/>
</dbReference>
<reference evidence="3 4" key="1">
    <citation type="submission" date="2019-06" db="EMBL/GenBank/DDBJ databases">
        <authorList>
            <person name="Lee I."/>
            <person name="Jang G.I."/>
            <person name="Hwang C.Y."/>
        </authorList>
    </citation>
    <scope>NUCLEOTIDE SEQUENCE [LARGE SCALE GENOMIC DNA]</scope>
    <source>
        <strain evidence="3 4">PAMC 28131</strain>
    </source>
</reference>
<evidence type="ECO:0000313" key="4">
    <source>
        <dbReference type="Proteomes" id="UP000319897"/>
    </source>
</evidence>
<feature type="domain" description="J" evidence="2">
    <location>
        <begin position="3"/>
        <end position="68"/>
    </location>
</feature>
<dbReference type="CDD" id="cd10747">
    <property type="entry name" value="DnaJ_C"/>
    <property type="match status" value="1"/>
</dbReference>
<dbReference type="CDD" id="cd06257">
    <property type="entry name" value="DnaJ"/>
    <property type="match status" value="1"/>
</dbReference>
<dbReference type="InterPro" id="IPR001623">
    <property type="entry name" value="DnaJ_domain"/>
</dbReference>
<gene>
    <name evidence="3" type="ORF">FJQ54_11690</name>
</gene>
<evidence type="ECO:0000259" key="2">
    <source>
        <dbReference type="PROSITE" id="PS50076"/>
    </source>
</evidence>
<dbReference type="PANTHER" id="PTHR43096">
    <property type="entry name" value="DNAJ HOMOLOG 1, MITOCHONDRIAL-RELATED"/>
    <property type="match status" value="1"/>
</dbReference>
<name>A0A501XHI6_9SPHN</name>
<feature type="compositionally biased region" description="Gly residues" evidence="1">
    <location>
        <begin position="79"/>
        <end position="99"/>
    </location>
</feature>
<evidence type="ECO:0000256" key="1">
    <source>
        <dbReference type="SAM" id="MobiDB-lite"/>
    </source>
</evidence>
<evidence type="ECO:0000313" key="3">
    <source>
        <dbReference type="EMBL" id="TPE60072.1"/>
    </source>
</evidence>
<dbReference type="Gene3D" id="2.60.260.20">
    <property type="entry name" value="Urease metallochaperone UreE, N-terminal domain"/>
    <property type="match status" value="2"/>
</dbReference>
<dbReference type="PRINTS" id="PR00625">
    <property type="entry name" value="JDOMAIN"/>
</dbReference>
<dbReference type="RefSeq" id="WP_140928598.1">
    <property type="nucleotide sequence ID" value="NZ_VFSU01000028.1"/>
</dbReference>
<dbReference type="EMBL" id="VFSU01000028">
    <property type="protein sequence ID" value="TPE60072.1"/>
    <property type="molecule type" value="Genomic_DNA"/>
</dbReference>
<dbReference type="SMART" id="SM00271">
    <property type="entry name" value="DnaJ"/>
    <property type="match status" value="1"/>
</dbReference>
<comment type="caution">
    <text evidence="3">The sequence shown here is derived from an EMBL/GenBank/DDBJ whole genome shotgun (WGS) entry which is preliminary data.</text>
</comment>
<dbReference type="InterPro" id="IPR008971">
    <property type="entry name" value="HSP40/DnaJ_pept-bd"/>
</dbReference>
<dbReference type="GO" id="GO:0051082">
    <property type="term" value="F:unfolded protein binding"/>
    <property type="evidence" value="ECO:0007669"/>
    <property type="project" value="InterPro"/>
</dbReference>
<proteinExistence type="predicted"/>